<feature type="compositionally biased region" description="Low complexity" evidence="1">
    <location>
        <begin position="28"/>
        <end position="41"/>
    </location>
</feature>
<dbReference type="AlphaFoldDB" id="A0AAQ3S5P8"/>
<organism evidence="2 3">
    <name type="scientific">Vigna mungo</name>
    <name type="common">Black gram</name>
    <name type="synonym">Phaseolus mungo</name>
    <dbReference type="NCBI Taxonomy" id="3915"/>
    <lineage>
        <taxon>Eukaryota</taxon>
        <taxon>Viridiplantae</taxon>
        <taxon>Streptophyta</taxon>
        <taxon>Embryophyta</taxon>
        <taxon>Tracheophyta</taxon>
        <taxon>Spermatophyta</taxon>
        <taxon>Magnoliopsida</taxon>
        <taxon>eudicotyledons</taxon>
        <taxon>Gunneridae</taxon>
        <taxon>Pentapetalae</taxon>
        <taxon>rosids</taxon>
        <taxon>fabids</taxon>
        <taxon>Fabales</taxon>
        <taxon>Fabaceae</taxon>
        <taxon>Papilionoideae</taxon>
        <taxon>50 kb inversion clade</taxon>
        <taxon>NPAAA clade</taxon>
        <taxon>indigoferoid/millettioid clade</taxon>
        <taxon>Phaseoleae</taxon>
        <taxon>Vigna</taxon>
    </lineage>
</organism>
<proteinExistence type="predicted"/>
<dbReference type="Proteomes" id="UP001374535">
    <property type="component" value="Chromosome 3"/>
</dbReference>
<evidence type="ECO:0000313" key="2">
    <source>
        <dbReference type="EMBL" id="WVZ16669.1"/>
    </source>
</evidence>
<protein>
    <submittedName>
        <fullName evidence="2">Uncharacterized protein</fullName>
    </submittedName>
</protein>
<dbReference type="EMBL" id="CP144698">
    <property type="protein sequence ID" value="WVZ16669.1"/>
    <property type="molecule type" value="Genomic_DNA"/>
</dbReference>
<evidence type="ECO:0000313" key="3">
    <source>
        <dbReference type="Proteomes" id="UP001374535"/>
    </source>
</evidence>
<evidence type="ECO:0000256" key="1">
    <source>
        <dbReference type="SAM" id="MobiDB-lite"/>
    </source>
</evidence>
<feature type="region of interest" description="Disordered" evidence="1">
    <location>
        <begin position="1"/>
        <end position="107"/>
    </location>
</feature>
<sequence length="145" mass="16816">MERINIYTEGRKMRVKHARRPLPDLNYPPQQSESSSSSFPPHNHYKKRVKYERKSLPDLNYPPPPEEESESSSSSPHNYHKLLEIAHQPTAATSASSSRKRKMRESESNFHWFKACCNTLINDIMSIFNNNKNKDDSTQSLQPSL</sequence>
<reference evidence="2 3" key="1">
    <citation type="journal article" date="2023" name="Life. Sci Alliance">
        <title>Evolutionary insights into 3D genome organization and epigenetic landscape of Vigna mungo.</title>
        <authorList>
            <person name="Junaid A."/>
            <person name="Singh B."/>
            <person name="Bhatia S."/>
        </authorList>
    </citation>
    <scope>NUCLEOTIDE SEQUENCE [LARGE SCALE GENOMIC DNA]</scope>
    <source>
        <strain evidence="2">Urdbean</strain>
    </source>
</reference>
<gene>
    <name evidence="2" type="ORF">V8G54_009651</name>
</gene>
<accession>A0AAQ3S5P8</accession>
<keyword evidence="3" id="KW-1185">Reference proteome</keyword>
<name>A0AAQ3S5P8_VIGMU</name>